<feature type="region of interest" description="Disordered" evidence="6">
    <location>
        <begin position="660"/>
        <end position="710"/>
    </location>
</feature>
<proteinExistence type="predicted"/>
<feature type="domain" description="CP-type G" evidence="7">
    <location>
        <begin position="168"/>
        <end position="360"/>
    </location>
</feature>
<evidence type="ECO:0000313" key="8">
    <source>
        <dbReference type="EMBL" id="CDR37075.1"/>
    </source>
</evidence>
<comment type="subcellular location">
    <subcellularLocation>
        <location evidence="1">Nucleus</location>
        <location evidence="1">Nucleolus</location>
    </subcellularLocation>
</comment>
<dbReference type="InterPro" id="IPR030378">
    <property type="entry name" value="G_CP_dom"/>
</dbReference>
<feature type="compositionally biased region" description="Low complexity" evidence="6">
    <location>
        <begin position="623"/>
        <end position="644"/>
    </location>
</feature>
<feature type="region of interest" description="Disordered" evidence="6">
    <location>
        <begin position="580"/>
        <end position="644"/>
    </location>
</feature>
<dbReference type="EMBL" id="LK052937">
    <property type="protein sequence ID" value="CDR37075.1"/>
    <property type="molecule type" value="Genomic_DNA"/>
</dbReference>
<feature type="region of interest" description="Disordered" evidence="6">
    <location>
        <begin position="244"/>
        <end position="270"/>
    </location>
</feature>
<dbReference type="GO" id="GO:0050793">
    <property type="term" value="P:regulation of developmental process"/>
    <property type="evidence" value="ECO:0007669"/>
    <property type="project" value="UniProtKB-ARBA"/>
</dbReference>
<gene>
    <name evidence="8" type="ORF">RHTO0S_02e10440g</name>
</gene>
<dbReference type="InterPro" id="IPR023179">
    <property type="entry name" value="GTP-bd_ortho_bundle_sf"/>
</dbReference>
<organism evidence="8">
    <name type="scientific">Rhodotorula toruloides</name>
    <name type="common">Yeast</name>
    <name type="synonym">Rhodosporidium toruloides</name>
    <dbReference type="NCBI Taxonomy" id="5286"/>
    <lineage>
        <taxon>Eukaryota</taxon>
        <taxon>Fungi</taxon>
        <taxon>Dikarya</taxon>
        <taxon>Basidiomycota</taxon>
        <taxon>Pucciniomycotina</taxon>
        <taxon>Microbotryomycetes</taxon>
        <taxon>Sporidiobolales</taxon>
        <taxon>Sporidiobolaceae</taxon>
        <taxon>Rhodotorula</taxon>
    </lineage>
</organism>
<feature type="region of interest" description="Disordered" evidence="6">
    <location>
        <begin position="15"/>
        <end position="84"/>
    </location>
</feature>
<evidence type="ECO:0000256" key="2">
    <source>
        <dbReference type="ARBA" id="ARBA00022741"/>
    </source>
</evidence>
<dbReference type="Gene3D" id="1.10.1580.10">
    <property type="match status" value="1"/>
</dbReference>
<dbReference type="SUPFAM" id="SSF52540">
    <property type="entry name" value="P-loop containing nucleoside triphosphate hydrolases"/>
    <property type="match status" value="1"/>
</dbReference>
<dbReference type="FunFam" id="3.40.50.300:FF:000571">
    <property type="entry name" value="Guanine nucleotide-binding protein-like NSN1"/>
    <property type="match status" value="1"/>
</dbReference>
<feature type="compositionally biased region" description="Basic residues" evidence="6">
    <location>
        <begin position="666"/>
        <end position="680"/>
    </location>
</feature>
<dbReference type="InterPro" id="IPR027417">
    <property type="entry name" value="P-loop_NTPase"/>
</dbReference>
<keyword evidence="5" id="KW-0539">Nucleus</keyword>
<evidence type="ECO:0000259" key="7">
    <source>
        <dbReference type="PROSITE" id="PS51721"/>
    </source>
</evidence>
<dbReference type="GO" id="GO:0051239">
    <property type="term" value="P:regulation of multicellular organismal process"/>
    <property type="evidence" value="ECO:0007669"/>
    <property type="project" value="UniProtKB-ARBA"/>
</dbReference>
<name>A0A061AP00_RHOTO</name>
<feature type="compositionally biased region" description="Low complexity" evidence="6">
    <location>
        <begin position="248"/>
        <end position="269"/>
    </location>
</feature>
<feature type="compositionally biased region" description="Basic residues" evidence="6">
    <location>
        <begin position="33"/>
        <end position="52"/>
    </location>
</feature>
<dbReference type="PANTHER" id="PTHR11089:SF30">
    <property type="entry name" value="GUANINE NUCLEOTIDE-BINDING PROTEIN-LIKE 3 HOMOLOG"/>
    <property type="match status" value="1"/>
</dbReference>
<dbReference type="InterPro" id="IPR014813">
    <property type="entry name" value="Gnl3_N_dom"/>
</dbReference>
<accession>A0A061AP00</accession>
<dbReference type="PROSITE" id="PS51721">
    <property type="entry name" value="G_CP"/>
    <property type="match status" value="1"/>
</dbReference>
<evidence type="ECO:0000256" key="5">
    <source>
        <dbReference type="ARBA" id="ARBA00023242"/>
    </source>
</evidence>
<dbReference type="CDD" id="cd04178">
    <property type="entry name" value="Nucleostemin_like"/>
    <property type="match status" value="1"/>
</dbReference>
<feature type="region of interest" description="Disordered" evidence="6">
    <location>
        <begin position="732"/>
        <end position="755"/>
    </location>
</feature>
<reference evidence="8" key="1">
    <citation type="journal article" date="2014" name="Genome Announc.">
        <title>Draft genome sequence of Rhodosporidium toruloides CECT1137, an oleaginous yeast of biotechnological interest.</title>
        <authorList>
            <person name="Morin N."/>
            <person name="Calcas X."/>
            <person name="Devillers H."/>
            <person name="Durrens P."/>
            <person name="Sherman D.J."/>
            <person name="Nicaud J.-M."/>
            <person name="Neuveglise C."/>
        </authorList>
    </citation>
    <scope>NUCLEOTIDE SEQUENCE</scope>
    <source>
        <strain evidence="8">CECT1137</strain>
    </source>
</reference>
<dbReference type="OrthoDB" id="444945at2759"/>
<dbReference type="GO" id="GO:0005730">
    <property type="term" value="C:nucleolus"/>
    <property type="evidence" value="ECO:0007669"/>
    <property type="project" value="UniProtKB-SubCell"/>
</dbReference>
<dbReference type="FunFam" id="1.10.1580.10:FF:000002">
    <property type="entry name" value="Guanine nucleotide-binding protein-like 3 (nucleolar)-like"/>
    <property type="match status" value="1"/>
</dbReference>
<dbReference type="PANTHER" id="PTHR11089">
    <property type="entry name" value="GTP-BINDING PROTEIN-RELATED"/>
    <property type="match status" value="1"/>
</dbReference>
<evidence type="ECO:0000256" key="4">
    <source>
        <dbReference type="ARBA" id="ARBA00023134"/>
    </source>
</evidence>
<dbReference type="InterPro" id="IPR006073">
    <property type="entry name" value="GTP-bd"/>
</dbReference>
<keyword evidence="4" id="KW-0342">GTP-binding</keyword>
<feature type="compositionally biased region" description="Low complexity" evidence="6">
    <location>
        <begin position="17"/>
        <end position="30"/>
    </location>
</feature>
<keyword evidence="3" id="KW-0175">Coiled coil</keyword>
<keyword evidence="2" id="KW-0547">Nucleotide-binding</keyword>
<evidence type="ECO:0000256" key="3">
    <source>
        <dbReference type="ARBA" id="ARBA00023054"/>
    </source>
</evidence>
<dbReference type="InterPro" id="IPR050755">
    <property type="entry name" value="TRAFAC_YlqF/YawG_RiboMat"/>
</dbReference>
<dbReference type="Pfam" id="PF01926">
    <property type="entry name" value="MMR_HSR1"/>
    <property type="match status" value="1"/>
</dbReference>
<dbReference type="PRINTS" id="PR00326">
    <property type="entry name" value="GTP1OBG"/>
</dbReference>
<dbReference type="Pfam" id="PF08701">
    <property type="entry name" value="GN3L_Grn1"/>
    <property type="match status" value="1"/>
</dbReference>
<evidence type="ECO:0000256" key="6">
    <source>
        <dbReference type="SAM" id="MobiDB-lite"/>
    </source>
</evidence>
<dbReference type="GO" id="GO:0005525">
    <property type="term" value="F:GTP binding"/>
    <property type="evidence" value="ECO:0007669"/>
    <property type="project" value="UniProtKB-KW"/>
</dbReference>
<evidence type="ECO:0000256" key="1">
    <source>
        <dbReference type="ARBA" id="ARBA00004604"/>
    </source>
</evidence>
<sequence>MRRCPSELGQVDRELSLLDLSPSTPTSSSTMVKIRKKTSKRTTTRMREKVKHKVSEAHKKQKKHAKKDPTWKSKKPKELGIPNSFPYKDQVIAEQQAEKARVEAEKAARRDAAIAANKQGSTLASTAALAAALAADSAAREDALALGESMDEDDEEAQVQDASLKLHAKSLRKVLEMSDVVIEVLDARDPVGTRCRAVERELKAMDGGRKKLVLVLNKIDLVPPAVVQAWLSHLRLQAPTIPFKSSTQQQRSHLSASSSSTPQSASGSSTKPLMELIKGFRLNHAATASGEGSSSSAPVKHSLTIGLVGHPNVGKSSLINTLKRSKACSVAPTPGWTKEVQEVVIEKGVRVLDCPGVVVEMRGEVEGALKGMIKAEAVSDPKAPIEAILARCSPTHLQMLYSIPYFNDTTSFLLAVARAKGRLRKGGVPDLDGTARSVLRDWVAGRIAYYTAPPTKDQTERLKAATSAEAEQVGTVSETDVGSATLHTTFAPAFDLDALFGEADKVAFGEDGAGSSVGEMKAVKMKEGALGVESDDADVGWIVEDKPEEAETMAADDDGLNLDDLVDDEEFGGLDEDDAMEAEDEQPAAAPAPVLPKGKRAAPSSTSDIVSVAPPAKKKKAVKSVSFSSTPLGPTGSTSAPAPSAAAANTKLFTSVEAEGDVSLNKKNKRQAKKDKKRAAKQTAKMDAEVGAATREFGEDAELPSKPREAQTVKAAGQVGGAYDFAEFFAVGGKGGAAGGKKRKGANNDDDEEMS</sequence>
<protein>
    <submittedName>
        <fullName evidence="8">RHTO0S02e10440g1_1</fullName>
    </submittedName>
</protein>
<dbReference type="AlphaFoldDB" id="A0A061AP00"/>
<dbReference type="Gene3D" id="3.40.50.300">
    <property type="entry name" value="P-loop containing nucleotide triphosphate hydrolases"/>
    <property type="match status" value="1"/>
</dbReference>